<dbReference type="Pfam" id="PF01156">
    <property type="entry name" value="IU_nuc_hydro"/>
    <property type="match status" value="1"/>
</dbReference>
<dbReference type="Gene3D" id="3.90.245.10">
    <property type="entry name" value="Ribonucleoside hydrolase-like"/>
    <property type="match status" value="1"/>
</dbReference>
<dbReference type="AlphaFoldDB" id="V4A517"/>
<dbReference type="OMA" id="REYYATV"/>
<dbReference type="RefSeq" id="XP_009050612.1">
    <property type="nucleotide sequence ID" value="XM_009052364.1"/>
</dbReference>
<dbReference type="CTD" id="20237918"/>
<dbReference type="KEGG" id="lgi:LOTGIDRAFT_158961"/>
<dbReference type="GO" id="GO:0016799">
    <property type="term" value="F:hydrolase activity, hydrolyzing N-glycosyl compounds"/>
    <property type="evidence" value="ECO:0007669"/>
    <property type="project" value="InterPro"/>
</dbReference>
<name>V4A517_LOTGI</name>
<dbReference type="HOGENOM" id="CLU_036838_11_2_1"/>
<reference evidence="3 4" key="1">
    <citation type="journal article" date="2013" name="Nature">
        <title>Insights into bilaterian evolution from three spiralian genomes.</title>
        <authorList>
            <person name="Simakov O."/>
            <person name="Marletaz F."/>
            <person name="Cho S.J."/>
            <person name="Edsinger-Gonzales E."/>
            <person name="Havlak P."/>
            <person name="Hellsten U."/>
            <person name="Kuo D.H."/>
            <person name="Larsson T."/>
            <person name="Lv J."/>
            <person name="Arendt D."/>
            <person name="Savage R."/>
            <person name="Osoegawa K."/>
            <person name="de Jong P."/>
            <person name="Grimwood J."/>
            <person name="Chapman J.A."/>
            <person name="Shapiro H."/>
            <person name="Aerts A."/>
            <person name="Otillar R.P."/>
            <person name="Terry A.Y."/>
            <person name="Boore J.L."/>
            <person name="Grigoriev I.V."/>
            <person name="Lindberg D.R."/>
            <person name="Seaver E.C."/>
            <person name="Weisblat D.A."/>
            <person name="Putnam N.H."/>
            <person name="Rokhsar D.S."/>
        </authorList>
    </citation>
    <scope>NUCLEOTIDE SEQUENCE [LARGE SCALE GENOMIC DNA]</scope>
</reference>
<dbReference type="SUPFAM" id="SSF53590">
    <property type="entry name" value="Nucleoside hydrolase"/>
    <property type="match status" value="1"/>
</dbReference>
<dbReference type="OrthoDB" id="432381at2759"/>
<evidence type="ECO:0000259" key="2">
    <source>
        <dbReference type="Pfam" id="PF01156"/>
    </source>
</evidence>
<dbReference type="PANTHER" id="PTHR46190:SF1">
    <property type="entry name" value="SI:CH211-201H21.5"/>
    <property type="match status" value="1"/>
</dbReference>
<dbReference type="STRING" id="225164.V4A517"/>
<keyword evidence="4" id="KW-1185">Reference proteome</keyword>
<organism evidence="3 4">
    <name type="scientific">Lottia gigantea</name>
    <name type="common">Giant owl limpet</name>
    <dbReference type="NCBI Taxonomy" id="225164"/>
    <lineage>
        <taxon>Eukaryota</taxon>
        <taxon>Metazoa</taxon>
        <taxon>Spiralia</taxon>
        <taxon>Lophotrochozoa</taxon>
        <taxon>Mollusca</taxon>
        <taxon>Gastropoda</taxon>
        <taxon>Patellogastropoda</taxon>
        <taxon>Lottioidea</taxon>
        <taxon>Lottiidae</taxon>
        <taxon>Lottia</taxon>
    </lineage>
</organism>
<dbReference type="Proteomes" id="UP000030746">
    <property type="component" value="Unassembled WGS sequence"/>
</dbReference>
<accession>V4A517</accession>
<comment type="similarity">
    <text evidence="1">Belongs to the IUNH family.</text>
</comment>
<dbReference type="InterPro" id="IPR036452">
    <property type="entry name" value="Ribo_hydro-like"/>
</dbReference>
<gene>
    <name evidence="3" type="ORF">LOTGIDRAFT_158961</name>
</gene>
<proteinExistence type="inferred from homology"/>
<sequence length="318" mass="34985">MTSGGELFLIDTDAGLDDAQAILIALASPNITVLGITTVSGNTNVHQVTKNVLRLLKAADQLEIPVYKGSKALLISKETPVELNYHGIDGFGDVPDENPPDFNLVQKKCAAQALVDITKEHEGKITLVALGPLTNLSLAVRLDPDFGKRLKSCFIMGGNYKGVGNITPCAEFNFNYDPEAAHIVLNDLGCPITMVCWELCLECSFPWEKYHELRSVSTSIVKLLNTLDAKMVKKCQEKCWDRYIMCDELCMACAIDNTIKTKSGDYYCTVELHGTHSRGSLVVDRIGVMGKKENVNIVLDIDADKYEQLLKNALQINT</sequence>
<dbReference type="EMBL" id="KB201205">
    <property type="protein sequence ID" value="ESO98993.1"/>
    <property type="molecule type" value="Genomic_DNA"/>
</dbReference>
<dbReference type="InterPro" id="IPR001910">
    <property type="entry name" value="Inosine/uridine_hydrolase_dom"/>
</dbReference>
<dbReference type="PANTHER" id="PTHR46190">
    <property type="entry name" value="SI:CH211-201H21.5-RELATED"/>
    <property type="match status" value="1"/>
</dbReference>
<evidence type="ECO:0000256" key="1">
    <source>
        <dbReference type="ARBA" id="ARBA00009176"/>
    </source>
</evidence>
<evidence type="ECO:0000313" key="4">
    <source>
        <dbReference type="Proteomes" id="UP000030746"/>
    </source>
</evidence>
<evidence type="ECO:0000313" key="3">
    <source>
        <dbReference type="EMBL" id="ESO98993.1"/>
    </source>
</evidence>
<dbReference type="GeneID" id="20237918"/>
<dbReference type="CDD" id="cd02649">
    <property type="entry name" value="nuc_hydro_CeIAG"/>
    <property type="match status" value="1"/>
</dbReference>
<feature type="domain" description="Inosine/uridine-preferring nucleoside hydrolase" evidence="2">
    <location>
        <begin position="9"/>
        <end position="307"/>
    </location>
</feature>
<dbReference type="InterPro" id="IPR052775">
    <property type="entry name" value="IUN_hydrolase"/>
</dbReference>
<protein>
    <recommendedName>
        <fullName evidence="2">Inosine/uridine-preferring nucleoside hydrolase domain-containing protein</fullName>
    </recommendedName>
</protein>